<accession>F2AR92</accession>
<gene>
    <name evidence="1" type="ORF">RBWH47_04405</name>
</gene>
<proteinExistence type="predicted"/>
<protein>
    <submittedName>
        <fullName evidence="1">Uncharacterized protein</fullName>
    </submittedName>
</protein>
<dbReference type="PATRIC" id="fig|991778.3.peg.2351"/>
<organism evidence="1 2">
    <name type="scientific">Rhodopirellula baltica WH47</name>
    <dbReference type="NCBI Taxonomy" id="991778"/>
    <lineage>
        <taxon>Bacteria</taxon>
        <taxon>Pseudomonadati</taxon>
        <taxon>Planctomycetota</taxon>
        <taxon>Planctomycetia</taxon>
        <taxon>Pirellulales</taxon>
        <taxon>Pirellulaceae</taxon>
        <taxon>Rhodopirellula</taxon>
    </lineage>
</organism>
<sequence length="52" mass="5903">MRVDSYRLVHAWRKARGGVGTPLCSLHLWMMKQMEADADRFGDRDGLLQGLG</sequence>
<reference evidence="1 2" key="1">
    <citation type="journal article" date="2013" name="Mar. Genomics">
        <title>Expression of sulfatases in Rhodopirellula baltica and the diversity of sulfatases in the genus Rhodopirellula.</title>
        <authorList>
            <person name="Wegner C.E."/>
            <person name="Richter-Heitmann T."/>
            <person name="Klindworth A."/>
            <person name="Klockow C."/>
            <person name="Richter M."/>
            <person name="Achstetter T."/>
            <person name="Glockner F.O."/>
            <person name="Harder J."/>
        </authorList>
    </citation>
    <scope>NUCLEOTIDE SEQUENCE [LARGE SCALE GENOMIC DNA]</scope>
    <source>
        <strain evidence="1 2">WH47</strain>
    </source>
</reference>
<evidence type="ECO:0000313" key="2">
    <source>
        <dbReference type="Proteomes" id="UP000006222"/>
    </source>
</evidence>
<comment type="caution">
    <text evidence="1">The sequence shown here is derived from an EMBL/GenBank/DDBJ whole genome shotgun (WGS) entry which is preliminary data.</text>
</comment>
<dbReference type="Proteomes" id="UP000006222">
    <property type="component" value="Unassembled WGS sequence"/>
</dbReference>
<dbReference type="EMBL" id="AFAR01000125">
    <property type="protein sequence ID" value="EGF27828.1"/>
    <property type="molecule type" value="Genomic_DNA"/>
</dbReference>
<name>F2AR92_RHOBT</name>
<evidence type="ECO:0000313" key="1">
    <source>
        <dbReference type="EMBL" id="EGF27828.1"/>
    </source>
</evidence>
<dbReference type="AlphaFoldDB" id="F2AR92"/>